<protein>
    <recommendedName>
        <fullName evidence="1">LRAT domain-containing protein</fullName>
    </recommendedName>
</protein>
<evidence type="ECO:0000313" key="3">
    <source>
        <dbReference type="Proteomes" id="UP000188268"/>
    </source>
</evidence>
<dbReference type="Gene3D" id="3.90.1720.10">
    <property type="entry name" value="endopeptidase domain like (from Nostoc punctiforme)"/>
    <property type="match status" value="1"/>
</dbReference>
<name>A0A1R3HNP1_COCAP</name>
<dbReference type="InterPro" id="IPR007053">
    <property type="entry name" value="LRAT_dom"/>
</dbReference>
<organism evidence="2 3">
    <name type="scientific">Corchorus capsularis</name>
    <name type="common">Jute</name>
    <dbReference type="NCBI Taxonomy" id="210143"/>
    <lineage>
        <taxon>Eukaryota</taxon>
        <taxon>Viridiplantae</taxon>
        <taxon>Streptophyta</taxon>
        <taxon>Embryophyta</taxon>
        <taxon>Tracheophyta</taxon>
        <taxon>Spermatophyta</taxon>
        <taxon>Magnoliopsida</taxon>
        <taxon>eudicotyledons</taxon>
        <taxon>Gunneridae</taxon>
        <taxon>Pentapetalae</taxon>
        <taxon>rosids</taxon>
        <taxon>malvids</taxon>
        <taxon>Malvales</taxon>
        <taxon>Malvaceae</taxon>
        <taxon>Grewioideae</taxon>
        <taxon>Apeibeae</taxon>
        <taxon>Corchorus</taxon>
    </lineage>
</organism>
<comment type="caution">
    <text evidence="2">The sequence shown here is derived from an EMBL/GenBank/DDBJ whole genome shotgun (WGS) entry which is preliminary data.</text>
</comment>
<proteinExistence type="predicted"/>
<dbReference type="EMBL" id="AWWV01011503">
    <property type="protein sequence ID" value="OMO71943.1"/>
    <property type="molecule type" value="Genomic_DNA"/>
</dbReference>
<keyword evidence="3" id="KW-1185">Reference proteome</keyword>
<dbReference type="STRING" id="210143.A0A1R3HNP1"/>
<dbReference type="Proteomes" id="UP000188268">
    <property type="component" value="Unassembled WGS sequence"/>
</dbReference>
<accession>A0A1R3HNP1</accession>
<dbReference type="OrthoDB" id="10300720at2759"/>
<dbReference type="Pfam" id="PF04970">
    <property type="entry name" value="LRAT"/>
    <property type="match status" value="1"/>
</dbReference>
<sequence>MAFSFLEKKGFGKGYHPVYNNCEDFEPSKGSSPACQQCGYDRNCSGRVIKTCLDCFLDGHNIDFHNYGGLSLGFIRERSKSAEEVVKMANYFLQANAETYKSIAKNCKDFAVYCKTGKAFIIDEQLALLHTTGSGPTYLGGFRDYY</sequence>
<gene>
    <name evidence="2" type="ORF">CCACVL1_18028</name>
</gene>
<reference evidence="2 3" key="1">
    <citation type="submission" date="2013-09" db="EMBL/GenBank/DDBJ databases">
        <title>Corchorus capsularis genome sequencing.</title>
        <authorList>
            <person name="Alam M."/>
            <person name="Haque M.S."/>
            <person name="Islam M.S."/>
            <person name="Emdad E.M."/>
            <person name="Islam M.M."/>
            <person name="Ahmed B."/>
            <person name="Halim A."/>
            <person name="Hossen Q.M.M."/>
            <person name="Hossain M.Z."/>
            <person name="Ahmed R."/>
            <person name="Khan M.M."/>
            <person name="Islam R."/>
            <person name="Rashid M.M."/>
            <person name="Khan S.A."/>
            <person name="Rahman M.S."/>
            <person name="Alam M."/>
        </authorList>
    </citation>
    <scope>NUCLEOTIDE SEQUENCE [LARGE SCALE GENOMIC DNA]</scope>
    <source>
        <strain evidence="3">cv. CVL-1</strain>
        <tissue evidence="2">Whole seedling</tissue>
    </source>
</reference>
<dbReference type="AlphaFoldDB" id="A0A1R3HNP1"/>
<feature type="domain" description="LRAT" evidence="1">
    <location>
        <begin position="45"/>
        <end position="119"/>
    </location>
</feature>
<evidence type="ECO:0000259" key="1">
    <source>
        <dbReference type="Pfam" id="PF04970"/>
    </source>
</evidence>
<dbReference type="PANTHER" id="PTHR46137:SF1">
    <property type="entry name" value="LRAT DOMAIN-CONTAINING PROTEIN"/>
    <property type="match status" value="1"/>
</dbReference>
<dbReference type="PANTHER" id="PTHR46137">
    <property type="entry name" value="OS05G0310600 PROTEIN"/>
    <property type="match status" value="1"/>
</dbReference>
<evidence type="ECO:0000313" key="2">
    <source>
        <dbReference type="EMBL" id="OMO71943.1"/>
    </source>
</evidence>
<dbReference type="Gramene" id="OMO71943">
    <property type="protein sequence ID" value="OMO71943"/>
    <property type="gene ID" value="CCACVL1_18028"/>
</dbReference>